<dbReference type="Proteomes" id="UP001164929">
    <property type="component" value="Chromosome 3"/>
</dbReference>
<evidence type="ECO:0000313" key="2">
    <source>
        <dbReference type="EMBL" id="KAJ7004591.1"/>
    </source>
</evidence>
<feature type="transmembrane region" description="Helical" evidence="1">
    <location>
        <begin position="50"/>
        <end position="70"/>
    </location>
</feature>
<proteinExistence type="predicted"/>
<keyword evidence="1" id="KW-0472">Membrane</keyword>
<keyword evidence="1" id="KW-1133">Transmembrane helix</keyword>
<keyword evidence="3" id="KW-1185">Reference proteome</keyword>
<keyword evidence="1" id="KW-0812">Transmembrane</keyword>
<organism evidence="2 3">
    <name type="scientific">Populus alba x Populus x berolinensis</name>
    <dbReference type="NCBI Taxonomy" id="444605"/>
    <lineage>
        <taxon>Eukaryota</taxon>
        <taxon>Viridiplantae</taxon>
        <taxon>Streptophyta</taxon>
        <taxon>Embryophyta</taxon>
        <taxon>Tracheophyta</taxon>
        <taxon>Spermatophyta</taxon>
        <taxon>Magnoliopsida</taxon>
        <taxon>eudicotyledons</taxon>
        <taxon>Gunneridae</taxon>
        <taxon>Pentapetalae</taxon>
        <taxon>rosids</taxon>
        <taxon>fabids</taxon>
        <taxon>Malpighiales</taxon>
        <taxon>Salicaceae</taxon>
        <taxon>Saliceae</taxon>
        <taxon>Populus</taxon>
    </lineage>
</organism>
<comment type="caution">
    <text evidence="2">The sequence shown here is derived from an EMBL/GenBank/DDBJ whole genome shotgun (WGS) entry which is preliminary data.</text>
</comment>
<dbReference type="AlphaFoldDB" id="A0AAD6R958"/>
<evidence type="ECO:0000313" key="3">
    <source>
        <dbReference type="Proteomes" id="UP001164929"/>
    </source>
</evidence>
<gene>
    <name evidence="2" type="ORF">NC653_009435</name>
</gene>
<accession>A0AAD6R958</accession>
<name>A0AAD6R958_9ROSI</name>
<reference evidence="2" key="1">
    <citation type="journal article" date="2023" name="Mol. Ecol. Resour.">
        <title>Chromosome-level genome assembly of a triploid poplar Populus alba 'Berolinensis'.</title>
        <authorList>
            <person name="Chen S."/>
            <person name="Yu Y."/>
            <person name="Wang X."/>
            <person name="Wang S."/>
            <person name="Zhang T."/>
            <person name="Zhou Y."/>
            <person name="He R."/>
            <person name="Meng N."/>
            <person name="Wang Y."/>
            <person name="Liu W."/>
            <person name="Liu Z."/>
            <person name="Liu J."/>
            <person name="Guo Q."/>
            <person name="Huang H."/>
            <person name="Sederoff R.R."/>
            <person name="Wang G."/>
            <person name="Qu G."/>
            <person name="Chen S."/>
        </authorList>
    </citation>
    <scope>NUCLEOTIDE SEQUENCE</scope>
    <source>
        <strain evidence="2">SC-2020</strain>
    </source>
</reference>
<dbReference type="EMBL" id="JAQIZT010000003">
    <property type="protein sequence ID" value="KAJ7004591.1"/>
    <property type="molecule type" value="Genomic_DNA"/>
</dbReference>
<evidence type="ECO:0000256" key="1">
    <source>
        <dbReference type="SAM" id="Phobius"/>
    </source>
</evidence>
<sequence>MSEVGEGIKMRDLLASKTTDTHVGFRVTDKRATFNAGRKIGFRKLNGGDLFILSPCTSCFSFLLSFAFPFCLTESKEFACGC</sequence>
<protein>
    <submittedName>
        <fullName evidence="2">Uncharacterized protein</fullName>
    </submittedName>
</protein>